<evidence type="ECO:0000313" key="3">
    <source>
        <dbReference type="Proteomes" id="UP000616885"/>
    </source>
</evidence>
<dbReference type="AlphaFoldDB" id="A0A8H7N6T8"/>
<evidence type="ECO:0000256" key="1">
    <source>
        <dbReference type="SAM" id="MobiDB-lite"/>
    </source>
</evidence>
<comment type="caution">
    <text evidence="2">The sequence shown here is derived from an EMBL/GenBank/DDBJ whole genome shotgun (WGS) entry which is preliminary data.</text>
</comment>
<feature type="region of interest" description="Disordered" evidence="1">
    <location>
        <begin position="92"/>
        <end position="126"/>
    </location>
</feature>
<protein>
    <submittedName>
        <fullName evidence="2">Uncharacterized protein</fullName>
    </submittedName>
</protein>
<sequence length="126" mass="13286">MADPGVSGLGSQNATNWTGMTAWTANLTRYAPSMEDLVWACPRMFKRLGSFMAPSDAQSLNESASQLATNSAAVGADLLRTANATFETLMDLGEGGTAGEPPRRRKPPSDGCPSKERVALGEFSAM</sequence>
<name>A0A8H7N6T8_BIOOC</name>
<reference evidence="2" key="1">
    <citation type="submission" date="2020-10" db="EMBL/GenBank/DDBJ databases">
        <title>High-Quality Genome Resource of Clonostachys rosea strain S41 by Oxford Nanopore Long-Read Sequencing.</title>
        <authorList>
            <person name="Wang H."/>
        </authorList>
    </citation>
    <scope>NUCLEOTIDE SEQUENCE</scope>
    <source>
        <strain evidence="2">S41</strain>
    </source>
</reference>
<evidence type="ECO:0000313" key="2">
    <source>
        <dbReference type="EMBL" id="KAF9750163.1"/>
    </source>
</evidence>
<gene>
    <name evidence="2" type="ORF">IM811_016190</name>
</gene>
<accession>A0A8H7N6T8</accession>
<organism evidence="2 3">
    <name type="scientific">Bionectria ochroleuca</name>
    <name type="common">Gliocladium roseum</name>
    <dbReference type="NCBI Taxonomy" id="29856"/>
    <lineage>
        <taxon>Eukaryota</taxon>
        <taxon>Fungi</taxon>
        <taxon>Dikarya</taxon>
        <taxon>Ascomycota</taxon>
        <taxon>Pezizomycotina</taxon>
        <taxon>Sordariomycetes</taxon>
        <taxon>Hypocreomycetidae</taxon>
        <taxon>Hypocreales</taxon>
        <taxon>Bionectriaceae</taxon>
        <taxon>Clonostachys</taxon>
    </lineage>
</organism>
<dbReference type="Proteomes" id="UP000616885">
    <property type="component" value="Unassembled WGS sequence"/>
</dbReference>
<proteinExistence type="predicted"/>
<dbReference type="EMBL" id="JADCTT010000007">
    <property type="protein sequence ID" value="KAF9750163.1"/>
    <property type="molecule type" value="Genomic_DNA"/>
</dbReference>